<dbReference type="EMBL" id="RBZM01000002">
    <property type="protein sequence ID" value="RKP57032.1"/>
    <property type="molecule type" value="Genomic_DNA"/>
</dbReference>
<dbReference type="AlphaFoldDB" id="A0A494YAS7"/>
<keyword evidence="1" id="KW-0472">Membrane</keyword>
<keyword evidence="1" id="KW-1133">Transmembrane helix</keyword>
<accession>A0A494YAS7</accession>
<dbReference type="Proteomes" id="UP000282076">
    <property type="component" value="Unassembled WGS sequence"/>
</dbReference>
<proteinExistence type="predicted"/>
<evidence type="ECO:0000313" key="2">
    <source>
        <dbReference type="EMBL" id="RKP57032.1"/>
    </source>
</evidence>
<feature type="transmembrane region" description="Helical" evidence="1">
    <location>
        <begin position="261"/>
        <end position="280"/>
    </location>
</feature>
<dbReference type="Pfam" id="PF09577">
    <property type="entry name" value="Spore_YpjB"/>
    <property type="match status" value="1"/>
</dbReference>
<organism evidence="2 3">
    <name type="scientific">Cohnella endophytica</name>
    <dbReference type="NCBI Taxonomy" id="2419778"/>
    <lineage>
        <taxon>Bacteria</taxon>
        <taxon>Bacillati</taxon>
        <taxon>Bacillota</taxon>
        <taxon>Bacilli</taxon>
        <taxon>Bacillales</taxon>
        <taxon>Paenibacillaceae</taxon>
        <taxon>Cohnella</taxon>
    </lineage>
</organism>
<sequence>MFVLGFHLTLRRIVRMKVLLPGMLAMIALLCGMPRVNADSQQSTKSQAAYARFLSQAEQLYAAVNEGKLDVAMARLAALERQFRSLPMQGIATAEGIHALAQSVADMKRTSVALKPDEGKWKAGAAELRLAADELAHPDRPIWHTYRTVFLNDLATLEEAMPLSTALPGPVPESVNAAVGQLVEHYRMIRTAALLHSEPWIVEKADSSVRYATRIVQGETLTPGLLRGIVAPLREAIIGLFPGQKETSGALVPPLPMPPSWGWSAMMGSFIVTVLTWVGWRRYKVEQNTGIGPNKRREPLDEQEDAAEKLLKRWKNKK</sequence>
<dbReference type="InterPro" id="IPR014231">
    <property type="entry name" value="Spore_YpjB"/>
</dbReference>
<evidence type="ECO:0008006" key="4">
    <source>
        <dbReference type="Google" id="ProtNLM"/>
    </source>
</evidence>
<keyword evidence="1" id="KW-0812">Transmembrane</keyword>
<name>A0A494YAS7_9BACL</name>
<comment type="caution">
    <text evidence="2">The sequence shown here is derived from an EMBL/GenBank/DDBJ whole genome shotgun (WGS) entry which is preliminary data.</text>
</comment>
<keyword evidence="3" id="KW-1185">Reference proteome</keyword>
<reference evidence="2 3" key="1">
    <citation type="submission" date="2018-10" db="EMBL/GenBank/DDBJ databases">
        <title>Cohnella sp. M2MS4P-1, whole genome shotgun sequence.</title>
        <authorList>
            <person name="Tuo L."/>
        </authorList>
    </citation>
    <scope>NUCLEOTIDE SEQUENCE [LARGE SCALE GENOMIC DNA]</scope>
    <source>
        <strain evidence="2 3">M2MS4P-1</strain>
    </source>
</reference>
<gene>
    <name evidence="2" type="ORF">D7Z26_03325</name>
</gene>
<evidence type="ECO:0000313" key="3">
    <source>
        <dbReference type="Proteomes" id="UP000282076"/>
    </source>
</evidence>
<evidence type="ECO:0000256" key="1">
    <source>
        <dbReference type="SAM" id="Phobius"/>
    </source>
</evidence>
<protein>
    <recommendedName>
        <fullName evidence="4">Sporulation protein</fullName>
    </recommendedName>
</protein>